<dbReference type="AlphaFoldDB" id="A0ABD6DZP3"/>
<dbReference type="Proteomes" id="UP001597092">
    <property type="component" value="Unassembled WGS sequence"/>
</dbReference>
<proteinExistence type="predicted"/>
<sequence length="660" mass="71120">MSNTKTIGRTALSVLIVVMVVSAIFAPYGGFVTSATAQEDSDGSLDVCDPSKLSSWAIFVGTGGGSGVYCVVSGLLDSPDEASNSVELEEAAYVQHGSLAETVSQMRGDVNAHSDEWQIIAFSDGEQEIFEARYNDESKSVARGSARLAGNDAYASEYTVLYEGHNEVWEETYTWGRATTTDADANTIISVRLAAIGQASGSTLSSATVEFGENSTLEYGNVSLPNGEEVEVVTRINDVTVSGYDSEPSNYEYADLRILDPDGGEKTVAVEFYNASDEVVETYDANDQIEIVGNDPNGGTDTISIVDGQADNYWLAQAITELESDRTAMLSDVDTRVDEIYTEVAAGEIPPSEYYGPREFYMDYGSAMDSSVAAQLYFHQTVGYDAAPDMRMFVNDSGTEYEGGVLVDDSETAPLVYDETPNPLSSNGDVSLDSHSHKGVLTFDEANETSIMFVDNSDYDTSNISIDLINVDNETVNRDGSNITATFAEKDMQDEEFVIFKAVHDDGTTVIDSGTYVLFRDETTTEIRGFVVGETYSGYSMLYLTGSGEIEDRQLSNSWTLERNLDADFNDKAVAVTHEGVDTSFTGTSAKDRIEQQQTIRDAIGEREDITTTPAGGGNGDGISSWMAGLGGFALGVVAVMGVFFVLLVLYLVGRITSVA</sequence>
<keyword evidence="1" id="KW-0472">Membrane</keyword>
<keyword evidence="1" id="KW-0812">Transmembrane</keyword>
<feature type="transmembrane region" description="Helical" evidence="1">
    <location>
        <begin position="626"/>
        <end position="653"/>
    </location>
</feature>
<gene>
    <name evidence="3" type="ORF">ACFSAS_12200</name>
</gene>
<dbReference type="Pfam" id="PF26255">
    <property type="entry name" value="Viral_env_HRPV"/>
    <property type="match status" value="1"/>
</dbReference>
<keyword evidence="4" id="KW-1185">Reference proteome</keyword>
<evidence type="ECO:0000313" key="3">
    <source>
        <dbReference type="EMBL" id="MFD1686375.1"/>
    </source>
</evidence>
<feature type="transmembrane region" description="Helical" evidence="1">
    <location>
        <begin position="12"/>
        <end position="31"/>
    </location>
</feature>
<comment type="caution">
    <text evidence="3">The sequence shown here is derived from an EMBL/GenBank/DDBJ whole genome shotgun (WGS) entry which is preliminary data.</text>
</comment>
<feature type="domain" description="Envelope protein N-terminal" evidence="2">
    <location>
        <begin position="86"/>
        <end position="369"/>
    </location>
</feature>
<protein>
    <recommendedName>
        <fullName evidence="2">Envelope protein N-terminal domain-containing protein</fullName>
    </recommendedName>
</protein>
<keyword evidence="1" id="KW-1133">Transmembrane helix</keyword>
<evidence type="ECO:0000313" key="4">
    <source>
        <dbReference type="Proteomes" id="UP001597092"/>
    </source>
</evidence>
<accession>A0ABD6DZP3</accession>
<dbReference type="EMBL" id="JBHUDP010000004">
    <property type="protein sequence ID" value="MFD1686375.1"/>
    <property type="molecule type" value="Genomic_DNA"/>
</dbReference>
<dbReference type="InterPro" id="IPR058677">
    <property type="entry name" value="ORF4_N"/>
</dbReference>
<evidence type="ECO:0000259" key="2">
    <source>
        <dbReference type="Pfam" id="PF26255"/>
    </source>
</evidence>
<dbReference type="RefSeq" id="WP_256305401.1">
    <property type="nucleotide sequence ID" value="NZ_JANHAW010000001.1"/>
</dbReference>
<reference evidence="3 4" key="1">
    <citation type="journal article" date="2019" name="Int. J. Syst. Evol. Microbiol.">
        <title>The Global Catalogue of Microorganisms (GCM) 10K type strain sequencing project: providing services to taxonomists for standard genome sequencing and annotation.</title>
        <authorList>
            <consortium name="The Broad Institute Genomics Platform"/>
            <consortium name="The Broad Institute Genome Sequencing Center for Infectious Disease"/>
            <person name="Wu L."/>
            <person name="Ma J."/>
        </authorList>
    </citation>
    <scope>NUCLEOTIDE SEQUENCE [LARGE SCALE GENOMIC DNA]</scope>
    <source>
        <strain evidence="3 4">CGMCC 1.10387</strain>
    </source>
</reference>
<organism evidence="3 4">
    <name type="scientific">Halobellus litoreus</name>
    <dbReference type="NCBI Taxonomy" id="755310"/>
    <lineage>
        <taxon>Archaea</taxon>
        <taxon>Methanobacteriati</taxon>
        <taxon>Methanobacteriota</taxon>
        <taxon>Stenosarchaea group</taxon>
        <taxon>Halobacteria</taxon>
        <taxon>Halobacteriales</taxon>
        <taxon>Haloferacaceae</taxon>
        <taxon>Halobellus</taxon>
    </lineage>
</organism>
<evidence type="ECO:0000256" key="1">
    <source>
        <dbReference type="SAM" id="Phobius"/>
    </source>
</evidence>
<name>A0ABD6DZP3_9EURY</name>